<sequence length="599" mass="68646">MGDIKVYVDFWEMEPSDSDFFRTDSDEEFPREDDLDFLDDDSEADEFTDEEAVYRFYKTYAMMHGFAVRLDEVRRDSDGCVIMRQIVCNRAGSRKEEVEKDERIRDHRPLTQSCCRARIRARLDRKIHKWKVVSFYEEHSHGLVDPLDVSMMLEYRTFSVSDKAQAKNLHDIGIRTCHILGYLAAQKGGYANLSFNQKDMYNLITQHRKEKVQGGDANAVISYLRDMVARYNLSSNSWVDQTYKLRNLWALGYLRDQFFGRIRTTSQCEGINSLIKAYVRKKDTLLEFINNMETVVSHYKNNERVAEFNSKYTDPVLVTSLPTLEDFAAKTFTRNMFREVRKEIEGACAMNTELVIQDGGKLYFKCNNFGMPEIDHVVEFDRVGGMLRCECLWFENRGISCMHIFTCLKHQHVEVIPERLVCKCWMKNAKSDFMKSNVDDPSDSDKVLKCRLGVLGAECSRLMDVASKNSSDFVEAMNDVVNTITKLQNVTGHYNKSCPNVSGRIPKEPVDDDTEKNISSYLDILTKRKRHDSMKNQQKMEKDRNIGGGTTPISAAKLAFTDNPGPDIPVCASTSNEESGMSSRTTESPVVAPETGMAD</sequence>
<evidence type="ECO:0000313" key="4">
    <source>
        <dbReference type="Proteomes" id="UP000289738"/>
    </source>
</evidence>
<dbReference type="PANTHER" id="PTHR47718">
    <property type="entry name" value="OS01G0519700 PROTEIN"/>
    <property type="match status" value="1"/>
</dbReference>
<feature type="domain" description="FAR1" evidence="2">
    <location>
        <begin position="55"/>
        <end position="144"/>
    </location>
</feature>
<proteinExistence type="predicted"/>
<dbReference type="Proteomes" id="UP000289738">
    <property type="component" value="Chromosome B01"/>
</dbReference>
<dbReference type="AlphaFoldDB" id="A0A445AUF9"/>
<gene>
    <name evidence="3" type="ORF">Ahy_B01g054900</name>
</gene>
<evidence type="ECO:0000313" key="3">
    <source>
        <dbReference type="EMBL" id="RYR30074.1"/>
    </source>
</evidence>
<protein>
    <recommendedName>
        <fullName evidence="2">FAR1 domain-containing protein</fullName>
    </recommendedName>
</protein>
<reference evidence="3 4" key="1">
    <citation type="submission" date="2019-01" db="EMBL/GenBank/DDBJ databases">
        <title>Sequencing of cultivated peanut Arachis hypogaea provides insights into genome evolution and oil improvement.</title>
        <authorList>
            <person name="Chen X."/>
        </authorList>
    </citation>
    <scope>NUCLEOTIDE SEQUENCE [LARGE SCALE GENOMIC DNA]</scope>
    <source>
        <strain evidence="4">cv. Fuhuasheng</strain>
        <tissue evidence="3">Leaves</tissue>
    </source>
</reference>
<dbReference type="Pfam" id="PF03101">
    <property type="entry name" value="FAR1"/>
    <property type="match status" value="1"/>
</dbReference>
<feature type="region of interest" description="Disordered" evidence="1">
    <location>
        <begin position="528"/>
        <end position="599"/>
    </location>
</feature>
<evidence type="ECO:0000259" key="2">
    <source>
        <dbReference type="Pfam" id="PF03101"/>
    </source>
</evidence>
<organism evidence="3 4">
    <name type="scientific">Arachis hypogaea</name>
    <name type="common">Peanut</name>
    <dbReference type="NCBI Taxonomy" id="3818"/>
    <lineage>
        <taxon>Eukaryota</taxon>
        <taxon>Viridiplantae</taxon>
        <taxon>Streptophyta</taxon>
        <taxon>Embryophyta</taxon>
        <taxon>Tracheophyta</taxon>
        <taxon>Spermatophyta</taxon>
        <taxon>Magnoliopsida</taxon>
        <taxon>eudicotyledons</taxon>
        <taxon>Gunneridae</taxon>
        <taxon>Pentapetalae</taxon>
        <taxon>rosids</taxon>
        <taxon>fabids</taxon>
        <taxon>Fabales</taxon>
        <taxon>Fabaceae</taxon>
        <taxon>Papilionoideae</taxon>
        <taxon>50 kb inversion clade</taxon>
        <taxon>dalbergioids sensu lato</taxon>
        <taxon>Dalbergieae</taxon>
        <taxon>Pterocarpus clade</taxon>
        <taxon>Arachis</taxon>
    </lineage>
</organism>
<name>A0A445AUF9_ARAHY</name>
<evidence type="ECO:0000256" key="1">
    <source>
        <dbReference type="SAM" id="MobiDB-lite"/>
    </source>
</evidence>
<feature type="compositionally biased region" description="Polar residues" evidence="1">
    <location>
        <begin position="572"/>
        <end position="588"/>
    </location>
</feature>
<dbReference type="PANTHER" id="PTHR47718:SF7">
    <property type="entry name" value="PROTEIN FAR1-RELATED SEQUENCE"/>
    <property type="match status" value="1"/>
</dbReference>
<dbReference type="STRING" id="3818.A0A445AUF9"/>
<accession>A0A445AUF9</accession>
<comment type="caution">
    <text evidence="3">The sequence shown here is derived from an EMBL/GenBank/DDBJ whole genome shotgun (WGS) entry which is preliminary data.</text>
</comment>
<dbReference type="InterPro" id="IPR004330">
    <property type="entry name" value="FAR1_DNA_bnd_dom"/>
</dbReference>
<keyword evidence="4" id="KW-1185">Reference proteome</keyword>
<dbReference type="EMBL" id="SDMP01000011">
    <property type="protein sequence ID" value="RYR30074.1"/>
    <property type="molecule type" value="Genomic_DNA"/>
</dbReference>